<evidence type="ECO:0000313" key="1">
    <source>
        <dbReference type="EMBL" id="DAD73516.1"/>
    </source>
</evidence>
<name>A0A8S5LU31_9CAUD</name>
<reference evidence="1" key="1">
    <citation type="journal article" date="2021" name="Proc. Natl. Acad. Sci. U.S.A.">
        <title>A Catalog of Tens of Thousands of Viruses from Human Metagenomes Reveals Hidden Associations with Chronic Diseases.</title>
        <authorList>
            <person name="Tisza M.J."/>
            <person name="Buck C.B."/>
        </authorList>
    </citation>
    <scope>NUCLEOTIDE SEQUENCE</scope>
    <source>
        <strain evidence="1">CtM3g2</strain>
    </source>
</reference>
<proteinExistence type="predicted"/>
<accession>A0A8S5LU31</accession>
<sequence>MDKVKIELNSSGIRQLLKSEEMGQMLKQQAEQVRARCGSGYSTDLYQASSRVIAGVFAETAEAAKQNSRENTLLKALGR</sequence>
<protein>
    <submittedName>
        <fullName evidence="1">Type I neck protein</fullName>
    </submittedName>
</protein>
<organism evidence="1">
    <name type="scientific">Siphoviridae sp. ctM3g2</name>
    <dbReference type="NCBI Taxonomy" id="2826255"/>
    <lineage>
        <taxon>Viruses</taxon>
        <taxon>Duplodnaviria</taxon>
        <taxon>Heunggongvirae</taxon>
        <taxon>Uroviricota</taxon>
        <taxon>Caudoviricetes</taxon>
    </lineage>
</organism>
<dbReference type="EMBL" id="BK014738">
    <property type="protein sequence ID" value="DAD73516.1"/>
    <property type="molecule type" value="Genomic_DNA"/>
</dbReference>